<dbReference type="InterPro" id="IPR037079">
    <property type="entry name" value="AF2212/PG0164-like_sf"/>
</dbReference>
<evidence type="ECO:0000313" key="1">
    <source>
        <dbReference type="EMBL" id="SHN75611.1"/>
    </source>
</evidence>
<reference evidence="1 2" key="1">
    <citation type="submission" date="2016-11" db="EMBL/GenBank/DDBJ databases">
        <authorList>
            <person name="Jaros S."/>
            <person name="Januszkiewicz K."/>
            <person name="Wedrychowicz H."/>
        </authorList>
    </citation>
    <scope>NUCLEOTIDE SEQUENCE [LARGE SCALE GENOMIC DNA]</scope>
    <source>
        <strain evidence="1 2">DSM 46144</strain>
    </source>
</reference>
<dbReference type="OrthoDB" id="2604865at2"/>
<dbReference type="Proteomes" id="UP000184440">
    <property type="component" value="Unassembled WGS sequence"/>
</dbReference>
<dbReference type="SUPFAM" id="SSF141694">
    <property type="entry name" value="AF2212/PG0164-like"/>
    <property type="match status" value="1"/>
</dbReference>
<dbReference type="InterPro" id="IPR015018">
    <property type="entry name" value="DUF1905"/>
</dbReference>
<keyword evidence="2" id="KW-1185">Reference proteome</keyword>
<evidence type="ECO:0000313" key="2">
    <source>
        <dbReference type="Proteomes" id="UP000184440"/>
    </source>
</evidence>
<dbReference type="AlphaFoldDB" id="A0A1M7TY20"/>
<dbReference type="Pfam" id="PF08922">
    <property type="entry name" value="DUF1905"/>
    <property type="match status" value="1"/>
</dbReference>
<name>A0A1M7TY20_9ACTN</name>
<dbReference type="Pfam" id="PF13376">
    <property type="entry name" value="OmdA"/>
    <property type="match status" value="1"/>
</dbReference>
<organism evidence="1 2">
    <name type="scientific">Cryptosporangium aurantiacum</name>
    <dbReference type="NCBI Taxonomy" id="134849"/>
    <lineage>
        <taxon>Bacteria</taxon>
        <taxon>Bacillati</taxon>
        <taxon>Actinomycetota</taxon>
        <taxon>Actinomycetes</taxon>
        <taxon>Cryptosporangiales</taxon>
        <taxon>Cryptosporangiaceae</taxon>
        <taxon>Cryptosporangium</taxon>
    </lineage>
</organism>
<proteinExistence type="predicted"/>
<dbReference type="STRING" id="134849.SAMN05443668_107338"/>
<dbReference type="EMBL" id="FRCS01000007">
    <property type="protein sequence ID" value="SHN75611.1"/>
    <property type="molecule type" value="Genomic_DNA"/>
</dbReference>
<dbReference type="Gene3D" id="2.40.30.100">
    <property type="entry name" value="AF2212/PG0164-like"/>
    <property type="match status" value="1"/>
</dbReference>
<gene>
    <name evidence="1" type="ORF">SAMN05443668_107338</name>
</gene>
<dbReference type="RefSeq" id="WP_073260122.1">
    <property type="nucleotide sequence ID" value="NZ_FRCS01000007.1"/>
</dbReference>
<evidence type="ECO:0008006" key="3">
    <source>
        <dbReference type="Google" id="ProtNLM"/>
    </source>
</evidence>
<protein>
    <recommendedName>
        <fullName evidence="3">Bacteriocin-protection, YdeI or OmpD-Associated</fullName>
    </recommendedName>
</protein>
<accession>A0A1M7TY20</accession>
<sequence length="153" mass="16572">MGQTLQLTTTLEPRGPAGAFILTDEQVAALGEGKKVFPVQVTINEVTLSLRLARMGGENMIGLSKASRAQAGVEIGAQYDVRIVAETGERTVEVPEDLAAALAADPAADKAFAALAYSHRKEYVRWVTDAKREATRSDRITKTVEMVREGRTR</sequence>